<evidence type="ECO:0000256" key="1">
    <source>
        <dbReference type="SAM" id="MobiDB-lite"/>
    </source>
</evidence>
<dbReference type="SUPFAM" id="SSF50729">
    <property type="entry name" value="PH domain-like"/>
    <property type="match status" value="1"/>
</dbReference>
<dbReference type="PROSITE" id="PS50003">
    <property type="entry name" value="PH_DOMAIN"/>
    <property type="match status" value="1"/>
</dbReference>
<dbReference type="Proteomes" id="UP000035681">
    <property type="component" value="Unplaced"/>
</dbReference>
<evidence type="ECO:0000259" key="2">
    <source>
        <dbReference type="PROSITE" id="PS50003"/>
    </source>
</evidence>
<dbReference type="Gene3D" id="2.30.29.30">
    <property type="entry name" value="Pleckstrin-homology domain (PH domain)/Phosphotyrosine-binding domain (PTB)"/>
    <property type="match status" value="1"/>
</dbReference>
<dbReference type="AlphaFoldDB" id="A0AAF5DHM6"/>
<sequence length="508" mass="59710">VKLLVKILYLKMGEEEYSINRIFDKRIVNNKVEYMVAFKDYHIGLSEWIPVDELKDCQDEIEYYEAKCKGKIPEDSIRRKRPSKFANDYDFILMKGKFPREHYKEYQIKDEFESDSDYEQLKIDYLEARKRMQLEEEREQLLRNYEISPEASPKIKTENGSRKRTKRRRRVHKKIVTHSSRRNTCDRESTIDDSQVECETSDKERVNKVSSSSGSSSSSEDSSSSESSDSSEIKKDNNTCKALNDKSSISGEDENMLSTNERNRKSRLRLDSSDSDVQMELTIDEEEEKVPHFSFGTPQITHDIDLENFLTFFDFYSEEDKKTVLFLTKDQQLFMIDENEIPPEMEVIYKDFLTKKGSAFIIYSLPSLYIILQKATFFQYRMIYFIWCDSGVFSIEDGWKECYGVLKANLLFLFESKNNFDSCPYLIIVEDCIIDLLDDNQTGKQFSFAIKHKTTGREFILASDTLSNLQRWVSDLTVCPLDYINTIKQSFDEQYLQKKSPKDISDKE</sequence>
<dbReference type="InterPro" id="IPR000953">
    <property type="entry name" value="Chromo/chromo_shadow_dom"/>
</dbReference>
<proteinExistence type="predicted"/>
<dbReference type="SMART" id="SM00298">
    <property type="entry name" value="CHROMO"/>
    <property type="match status" value="1"/>
</dbReference>
<dbReference type="InterPro" id="IPR011993">
    <property type="entry name" value="PH-like_dom_sf"/>
</dbReference>
<organism evidence="3 4">
    <name type="scientific">Strongyloides stercoralis</name>
    <name type="common">Threadworm</name>
    <dbReference type="NCBI Taxonomy" id="6248"/>
    <lineage>
        <taxon>Eukaryota</taxon>
        <taxon>Metazoa</taxon>
        <taxon>Ecdysozoa</taxon>
        <taxon>Nematoda</taxon>
        <taxon>Chromadorea</taxon>
        <taxon>Rhabditida</taxon>
        <taxon>Tylenchina</taxon>
        <taxon>Panagrolaimomorpha</taxon>
        <taxon>Strongyloidoidea</taxon>
        <taxon>Strongyloididae</taxon>
        <taxon>Strongyloides</taxon>
    </lineage>
</organism>
<feature type="compositionally biased region" description="Low complexity" evidence="1">
    <location>
        <begin position="210"/>
        <end position="230"/>
    </location>
</feature>
<accession>A0AAF5DHM6</accession>
<protein>
    <submittedName>
        <fullName evidence="4">PH domain-containing protein</fullName>
    </submittedName>
</protein>
<dbReference type="Gene3D" id="2.40.50.40">
    <property type="match status" value="1"/>
</dbReference>
<evidence type="ECO:0000313" key="4">
    <source>
        <dbReference type="WBParaSite" id="TCONS_00011621.p1"/>
    </source>
</evidence>
<dbReference type="SMART" id="SM00233">
    <property type="entry name" value="PH"/>
    <property type="match status" value="1"/>
</dbReference>
<name>A0AAF5DHM6_STRER</name>
<dbReference type="Pfam" id="PF00169">
    <property type="entry name" value="PH"/>
    <property type="match status" value="1"/>
</dbReference>
<feature type="compositionally biased region" description="Polar residues" evidence="1">
    <location>
        <begin position="239"/>
        <end position="260"/>
    </location>
</feature>
<dbReference type="InterPro" id="IPR001849">
    <property type="entry name" value="PH_domain"/>
</dbReference>
<dbReference type="SUPFAM" id="SSF54160">
    <property type="entry name" value="Chromo domain-like"/>
    <property type="match status" value="1"/>
</dbReference>
<feature type="region of interest" description="Disordered" evidence="1">
    <location>
        <begin position="145"/>
        <end position="275"/>
    </location>
</feature>
<dbReference type="InterPro" id="IPR016197">
    <property type="entry name" value="Chromo-like_dom_sf"/>
</dbReference>
<dbReference type="WBParaSite" id="TCONS_00011621.p1">
    <property type="protein sequence ID" value="TCONS_00011621.p1"/>
    <property type="gene ID" value="XLOC_006231"/>
</dbReference>
<reference evidence="4" key="1">
    <citation type="submission" date="2024-02" db="UniProtKB">
        <authorList>
            <consortium name="WormBaseParasite"/>
        </authorList>
    </citation>
    <scope>IDENTIFICATION</scope>
</reference>
<keyword evidence="3" id="KW-1185">Reference proteome</keyword>
<feature type="domain" description="PH" evidence="2">
    <location>
        <begin position="386"/>
        <end position="481"/>
    </location>
</feature>
<evidence type="ECO:0000313" key="3">
    <source>
        <dbReference type="Proteomes" id="UP000035681"/>
    </source>
</evidence>
<feature type="compositionally biased region" description="Basic residues" evidence="1">
    <location>
        <begin position="162"/>
        <end position="181"/>
    </location>
</feature>